<gene>
    <name evidence="2" type="ORF">HK099_000093</name>
</gene>
<organism evidence="2 3">
    <name type="scientific">Clydaea vesicula</name>
    <dbReference type="NCBI Taxonomy" id="447962"/>
    <lineage>
        <taxon>Eukaryota</taxon>
        <taxon>Fungi</taxon>
        <taxon>Fungi incertae sedis</taxon>
        <taxon>Chytridiomycota</taxon>
        <taxon>Chytridiomycota incertae sedis</taxon>
        <taxon>Chytridiomycetes</taxon>
        <taxon>Lobulomycetales</taxon>
        <taxon>Lobulomycetaceae</taxon>
        <taxon>Clydaea</taxon>
    </lineage>
</organism>
<evidence type="ECO:0000313" key="2">
    <source>
        <dbReference type="EMBL" id="KAJ3208317.1"/>
    </source>
</evidence>
<comment type="caution">
    <text evidence="2">The sequence shown here is derived from an EMBL/GenBank/DDBJ whole genome shotgun (WGS) entry which is preliminary data.</text>
</comment>
<feature type="non-terminal residue" evidence="2">
    <location>
        <position position="229"/>
    </location>
</feature>
<keyword evidence="1" id="KW-0732">Signal</keyword>
<protein>
    <submittedName>
        <fullName evidence="2">Uncharacterized protein</fullName>
    </submittedName>
</protein>
<feature type="signal peptide" evidence="1">
    <location>
        <begin position="1"/>
        <end position="24"/>
    </location>
</feature>
<sequence length="229" mass="25200">MKSTSSVFSLTILIFLFLFTALSALPVASNLTLNKRSPIDLSYWLLQVPQKNGVYASNGKLKYWVYPPNLQTTNSVSSPKSGYQVFSKSSTDLTLTNSIKDEVGAAGGSTSRTELREYVKGQANTQALWNVKSGTHIMAGSITINQCASGCSSNNLNGGAMVLGQVKGSGSEIISIRYFTDYDTKIQNGKPYLRRLQLVYTSGDKIIAVPLDEKFELKQRFNFEFKFSN</sequence>
<dbReference type="Gene3D" id="2.60.120.200">
    <property type="match status" value="1"/>
</dbReference>
<reference evidence="2" key="1">
    <citation type="submission" date="2020-05" db="EMBL/GenBank/DDBJ databases">
        <title>Phylogenomic resolution of chytrid fungi.</title>
        <authorList>
            <person name="Stajich J.E."/>
            <person name="Amses K."/>
            <person name="Simmons R."/>
            <person name="Seto K."/>
            <person name="Myers J."/>
            <person name="Bonds A."/>
            <person name="Quandt C.A."/>
            <person name="Barry K."/>
            <person name="Liu P."/>
            <person name="Grigoriev I."/>
            <person name="Longcore J.E."/>
            <person name="James T.Y."/>
        </authorList>
    </citation>
    <scope>NUCLEOTIDE SEQUENCE</scope>
    <source>
        <strain evidence="2">JEL0476</strain>
    </source>
</reference>
<dbReference type="SUPFAM" id="SSF49899">
    <property type="entry name" value="Concanavalin A-like lectins/glucanases"/>
    <property type="match status" value="1"/>
</dbReference>
<dbReference type="InterPro" id="IPR013320">
    <property type="entry name" value="ConA-like_dom_sf"/>
</dbReference>
<proteinExistence type="predicted"/>
<evidence type="ECO:0000313" key="3">
    <source>
        <dbReference type="Proteomes" id="UP001211065"/>
    </source>
</evidence>
<dbReference type="AlphaFoldDB" id="A0AAD5XWQ6"/>
<evidence type="ECO:0000256" key="1">
    <source>
        <dbReference type="SAM" id="SignalP"/>
    </source>
</evidence>
<name>A0AAD5XWQ6_9FUNG</name>
<accession>A0AAD5XWQ6</accession>
<dbReference type="EMBL" id="JADGJW010001001">
    <property type="protein sequence ID" value="KAJ3208317.1"/>
    <property type="molecule type" value="Genomic_DNA"/>
</dbReference>
<dbReference type="Proteomes" id="UP001211065">
    <property type="component" value="Unassembled WGS sequence"/>
</dbReference>
<keyword evidence="3" id="KW-1185">Reference proteome</keyword>
<feature type="chain" id="PRO_5041939327" evidence="1">
    <location>
        <begin position="25"/>
        <end position="229"/>
    </location>
</feature>